<gene>
    <name evidence="1" type="ORF">FHK87_20560</name>
</gene>
<dbReference type="RefSeq" id="WP_140596130.1">
    <property type="nucleotide sequence ID" value="NZ_VFWZ01000008.1"/>
</dbReference>
<dbReference type="AlphaFoldDB" id="A0A504J325"/>
<evidence type="ECO:0000313" key="1">
    <source>
        <dbReference type="EMBL" id="TPN82822.1"/>
    </source>
</evidence>
<organism evidence="1 2">
    <name type="scientific">Aquimarina algicola</name>
    <dbReference type="NCBI Taxonomy" id="2589995"/>
    <lineage>
        <taxon>Bacteria</taxon>
        <taxon>Pseudomonadati</taxon>
        <taxon>Bacteroidota</taxon>
        <taxon>Flavobacteriia</taxon>
        <taxon>Flavobacteriales</taxon>
        <taxon>Flavobacteriaceae</taxon>
        <taxon>Aquimarina</taxon>
    </lineage>
</organism>
<comment type="caution">
    <text evidence="1">The sequence shown here is derived from an EMBL/GenBank/DDBJ whole genome shotgun (WGS) entry which is preliminary data.</text>
</comment>
<protein>
    <submittedName>
        <fullName evidence="1">Uncharacterized protein</fullName>
    </submittedName>
</protein>
<sequence>MKNTTSKNKRKDKESQIVSKKQQTTLKNICCFFLFLVFVMLTSCKEEFNQFDWGLVEKNGVYLNKFFDFSFPVPEGYSYDDKHSKYWHEDTGEGIPWDENLYENKIRALNVPQNIKTTGIFLLEKEEALVTKKPKIFFFVENTAFINEDNITEIKNYLEYTKKDAQSNPSIELASEDFTKTKLDGETFYKIDATFKNEDVEYHRYFISLKKGFGFGILLKGNSKEDLNELERVLDDIDF</sequence>
<dbReference type="OrthoDB" id="9180224at2"/>
<evidence type="ECO:0000313" key="2">
    <source>
        <dbReference type="Proteomes" id="UP000315540"/>
    </source>
</evidence>
<dbReference type="EMBL" id="VFWZ01000008">
    <property type="protein sequence ID" value="TPN82822.1"/>
    <property type="molecule type" value="Genomic_DNA"/>
</dbReference>
<dbReference type="Proteomes" id="UP000315540">
    <property type="component" value="Unassembled WGS sequence"/>
</dbReference>
<accession>A0A504J325</accession>
<reference evidence="1 2" key="1">
    <citation type="submission" date="2019-06" db="EMBL/GenBank/DDBJ databases">
        <authorList>
            <person name="Meng X."/>
        </authorList>
    </citation>
    <scope>NUCLEOTIDE SEQUENCE [LARGE SCALE GENOMIC DNA]</scope>
    <source>
        <strain evidence="1 2">M625</strain>
    </source>
</reference>
<name>A0A504J325_9FLAO</name>
<proteinExistence type="predicted"/>
<keyword evidence="2" id="KW-1185">Reference proteome</keyword>